<name>A0A8J6N4Y3_9BACT</name>
<organism evidence="1 2">
    <name type="scientific">Candidatus Desulfaltia bathyphila</name>
    <dbReference type="NCBI Taxonomy" id="2841697"/>
    <lineage>
        <taxon>Bacteria</taxon>
        <taxon>Pseudomonadati</taxon>
        <taxon>Thermodesulfobacteriota</taxon>
        <taxon>Desulfobacteria</taxon>
        <taxon>Desulfobacterales</taxon>
        <taxon>Desulfobacterales incertae sedis</taxon>
        <taxon>Candidatus Desulfaltia</taxon>
    </lineage>
</organism>
<reference evidence="1 2" key="1">
    <citation type="submission" date="2020-08" db="EMBL/GenBank/DDBJ databases">
        <title>Bridging the membrane lipid divide: bacteria of the FCB group superphylum have the potential to synthesize archaeal ether lipids.</title>
        <authorList>
            <person name="Villanueva L."/>
            <person name="Von Meijenfeldt F.A.B."/>
            <person name="Westbye A.B."/>
            <person name="Yadav S."/>
            <person name="Hopmans E.C."/>
            <person name="Dutilh B.E."/>
            <person name="Sinninghe Damste J.S."/>
        </authorList>
    </citation>
    <scope>NUCLEOTIDE SEQUENCE [LARGE SCALE GENOMIC DNA]</scope>
    <source>
        <strain evidence="1">NIOZ-UU82</strain>
    </source>
</reference>
<accession>A0A8J6N4Y3</accession>
<dbReference type="AlphaFoldDB" id="A0A8J6N4Y3"/>
<dbReference type="EMBL" id="JACNLL010000024">
    <property type="protein sequence ID" value="MBC8198816.1"/>
    <property type="molecule type" value="Genomic_DNA"/>
</dbReference>
<protein>
    <submittedName>
        <fullName evidence="1">Uncharacterized protein</fullName>
    </submittedName>
</protein>
<comment type="caution">
    <text evidence="1">The sequence shown here is derived from an EMBL/GenBank/DDBJ whole genome shotgun (WGS) entry which is preliminary data.</text>
</comment>
<evidence type="ECO:0000313" key="2">
    <source>
        <dbReference type="Proteomes" id="UP000603545"/>
    </source>
</evidence>
<evidence type="ECO:0000313" key="1">
    <source>
        <dbReference type="EMBL" id="MBC8198816.1"/>
    </source>
</evidence>
<proteinExistence type="predicted"/>
<gene>
    <name evidence="1" type="ORF">H8E80_02040</name>
</gene>
<dbReference type="Proteomes" id="UP000603545">
    <property type="component" value="Unassembled WGS sequence"/>
</dbReference>
<sequence>MLYEIFCRDIRDYDLRYIGNNVWIFPDIEDGKEKVFWHLTTRSGERKKIPRRKRKFYPEGQTDTETERLPDLRRCERLPWVKPLIEHPSESEVLAWDYEEGDQTIKTYVWIKDYDFVVIMKKYPDEKRRLITSFYIDTYKRNNFERKYANRIK</sequence>